<feature type="transmembrane region" description="Helical" evidence="1">
    <location>
        <begin position="6"/>
        <end position="28"/>
    </location>
</feature>
<feature type="transmembrane region" description="Helical" evidence="1">
    <location>
        <begin position="154"/>
        <end position="175"/>
    </location>
</feature>
<dbReference type="EMBL" id="JBHSPB010000006">
    <property type="protein sequence ID" value="MFC5720985.1"/>
    <property type="molecule type" value="Genomic_DNA"/>
</dbReference>
<sequence>MAGHRWIGYLVWAALFGIGFAWEGMGLARAGGGLPTLSDAVRAVMRYPVGRWALFALWLWFGWHAFVRGWHFLLRGPAGGQAAGPQPGPTGGAGSLIRHDLLPMVVGYALVMGTLAIGWRLRDRAARRHEAGQDANGQAAAGYGSGWPALIRRVLGTAAGGYLLLMAVVLAYYYAVAGESGQFLAGAVTGAALLIALAVPVFLLISWCAEQRRRPGGVPGRRRRHRKAGP</sequence>
<name>A0ABW0Z2W7_9ACTN</name>
<dbReference type="InterPro" id="IPR046177">
    <property type="entry name" value="DUF6186"/>
</dbReference>
<evidence type="ECO:0000256" key="1">
    <source>
        <dbReference type="SAM" id="Phobius"/>
    </source>
</evidence>
<feature type="transmembrane region" description="Helical" evidence="1">
    <location>
        <begin position="181"/>
        <end position="205"/>
    </location>
</feature>
<keyword evidence="3" id="KW-1185">Reference proteome</keyword>
<proteinExistence type="predicted"/>
<comment type="caution">
    <text evidence="2">The sequence shown here is derived from an EMBL/GenBank/DDBJ whole genome shotgun (WGS) entry which is preliminary data.</text>
</comment>
<dbReference type="Pfam" id="PF19684">
    <property type="entry name" value="DUF6186"/>
    <property type="match status" value="1"/>
</dbReference>
<feature type="transmembrane region" description="Helical" evidence="1">
    <location>
        <begin position="49"/>
        <end position="67"/>
    </location>
</feature>
<accession>A0ABW0Z2W7</accession>
<gene>
    <name evidence="2" type="ORF">ACFP1Z_12485</name>
</gene>
<keyword evidence="1" id="KW-1133">Transmembrane helix</keyword>
<evidence type="ECO:0000313" key="3">
    <source>
        <dbReference type="Proteomes" id="UP001596083"/>
    </source>
</evidence>
<keyword evidence="1" id="KW-0812">Transmembrane</keyword>
<dbReference type="RefSeq" id="WP_390316187.1">
    <property type="nucleotide sequence ID" value="NZ_JBHSPB010000006.1"/>
</dbReference>
<organism evidence="2 3">
    <name type="scientific">Streptomyces gamaensis</name>
    <dbReference type="NCBI Taxonomy" id="1763542"/>
    <lineage>
        <taxon>Bacteria</taxon>
        <taxon>Bacillati</taxon>
        <taxon>Actinomycetota</taxon>
        <taxon>Actinomycetes</taxon>
        <taxon>Kitasatosporales</taxon>
        <taxon>Streptomycetaceae</taxon>
        <taxon>Streptomyces</taxon>
    </lineage>
</organism>
<dbReference type="Proteomes" id="UP001596083">
    <property type="component" value="Unassembled WGS sequence"/>
</dbReference>
<reference evidence="3" key="1">
    <citation type="journal article" date="2019" name="Int. J. Syst. Evol. Microbiol.">
        <title>The Global Catalogue of Microorganisms (GCM) 10K type strain sequencing project: providing services to taxonomists for standard genome sequencing and annotation.</title>
        <authorList>
            <consortium name="The Broad Institute Genomics Platform"/>
            <consortium name="The Broad Institute Genome Sequencing Center for Infectious Disease"/>
            <person name="Wu L."/>
            <person name="Ma J."/>
        </authorList>
    </citation>
    <scope>NUCLEOTIDE SEQUENCE [LARGE SCALE GENOMIC DNA]</scope>
    <source>
        <strain evidence="3">CGMCC 4.7304</strain>
    </source>
</reference>
<dbReference type="InterPro" id="IPR046223">
    <property type="entry name" value="DUF6256"/>
</dbReference>
<evidence type="ECO:0000313" key="2">
    <source>
        <dbReference type="EMBL" id="MFC5720985.1"/>
    </source>
</evidence>
<feature type="transmembrane region" description="Helical" evidence="1">
    <location>
        <begin position="101"/>
        <end position="119"/>
    </location>
</feature>
<keyword evidence="1" id="KW-0472">Membrane</keyword>
<dbReference type="Pfam" id="PF19770">
    <property type="entry name" value="DUF6256"/>
    <property type="match status" value="1"/>
</dbReference>
<protein>
    <submittedName>
        <fullName evidence="2">DUF6256 family protein</fullName>
    </submittedName>
</protein>